<dbReference type="Pfam" id="PF13828">
    <property type="entry name" value="DUF4190"/>
    <property type="match status" value="1"/>
</dbReference>
<organism evidence="4 5">
    <name type="scientific">Phytohabitans aurantiacus</name>
    <dbReference type="NCBI Taxonomy" id="3016789"/>
    <lineage>
        <taxon>Bacteria</taxon>
        <taxon>Bacillati</taxon>
        <taxon>Actinomycetota</taxon>
        <taxon>Actinomycetes</taxon>
        <taxon>Micromonosporales</taxon>
        <taxon>Micromonosporaceae</taxon>
    </lineage>
</organism>
<sequence length="166" mass="17019">MTYPPPSGQPDPYQQQPYGQQPSDPNAQQPYPYSDPYGAQPGSPAAPYGGQPGSPAQPSSGQPYSGQPYGGQQYGQPQYPAGGYAQTPGTNIMAILSLVFAFVFAPAAIVLGHIAKKQIKERGEQGSGLATAGLVLGYIFTGLTVLACCGGVILAIASDGSSSSTY</sequence>
<protein>
    <recommendedName>
        <fullName evidence="3">DUF4190 domain-containing protein</fullName>
    </recommendedName>
</protein>
<accession>A0ABQ5QQE6</accession>
<dbReference type="EMBL" id="BSDI01000003">
    <property type="protein sequence ID" value="GLH95535.1"/>
    <property type="molecule type" value="Genomic_DNA"/>
</dbReference>
<feature type="compositionally biased region" description="Low complexity" evidence="1">
    <location>
        <begin position="10"/>
        <end position="25"/>
    </location>
</feature>
<evidence type="ECO:0000256" key="2">
    <source>
        <dbReference type="SAM" id="Phobius"/>
    </source>
</evidence>
<comment type="caution">
    <text evidence="4">The sequence shown here is derived from an EMBL/GenBank/DDBJ whole genome shotgun (WGS) entry which is preliminary data.</text>
</comment>
<keyword evidence="2" id="KW-0472">Membrane</keyword>
<dbReference type="Proteomes" id="UP001144280">
    <property type="component" value="Unassembled WGS sequence"/>
</dbReference>
<keyword evidence="2" id="KW-0812">Transmembrane</keyword>
<dbReference type="InterPro" id="IPR025241">
    <property type="entry name" value="DUF4190"/>
</dbReference>
<gene>
    <name evidence="4" type="ORF">Pa4123_08070</name>
</gene>
<keyword evidence="5" id="KW-1185">Reference proteome</keyword>
<evidence type="ECO:0000313" key="4">
    <source>
        <dbReference type="EMBL" id="GLH95535.1"/>
    </source>
</evidence>
<keyword evidence="2" id="KW-1133">Transmembrane helix</keyword>
<feature type="transmembrane region" description="Helical" evidence="2">
    <location>
        <begin position="135"/>
        <end position="157"/>
    </location>
</feature>
<feature type="compositionally biased region" description="Low complexity" evidence="1">
    <location>
        <begin position="36"/>
        <end position="67"/>
    </location>
</feature>
<evidence type="ECO:0000256" key="1">
    <source>
        <dbReference type="SAM" id="MobiDB-lite"/>
    </source>
</evidence>
<evidence type="ECO:0000313" key="5">
    <source>
        <dbReference type="Proteomes" id="UP001144280"/>
    </source>
</evidence>
<feature type="region of interest" description="Disordered" evidence="1">
    <location>
        <begin position="1"/>
        <end position="82"/>
    </location>
</feature>
<feature type="domain" description="DUF4190" evidence="3">
    <location>
        <begin position="93"/>
        <end position="147"/>
    </location>
</feature>
<name>A0ABQ5QQE6_9ACTN</name>
<evidence type="ECO:0000259" key="3">
    <source>
        <dbReference type="Pfam" id="PF13828"/>
    </source>
</evidence>
<reference evidence="4" key="1">
    <citation type="submission" date="2022-12" db="EMBL/GenBank/DDBJ databases">
        <title>New Phytohabitans aurantiacus sp. RD004123 nov., an actinomycete isolated from soil.</title>
        <authorList>
            <person name="Triningsih D.W."/>
            <person name="Harunari E."/>
            <person name="Igarashi Y."/>
        </authorList>
    </citation>
    <scope>NUCLEOTIDE SEQUENCE</scope>
    <source>
        <strain evidence="4">RD004123</strain>
    </source>
</reference>
<feature type="transmembrane region" description="Helical" evidence="2">
    <location>
        <begin position="92"/>
        <end position="114"/>
    </location>
</feature>
<proteinExistence type="predicted"/>